<keyword evidence="3" id="KW-1185">Reference proteome</keyword>
<reference evidence="2 3" key="1">
    <citation type="submission" date="2020-08" db="EMBL/GenBank/DDBJ databases">
        <title>Sequencing the genomes of 1000 actinobacteria strains.</title>
        <authorList>
            <person name="Klenk H.-P."/>
        </authorList>
    </citation>
    <scope>NUCLEOTIDE SEQUENCE [LARGE SCALE GENOMIC DNA]</scope>
    <source>
        <strain evidence="2 3">DSM 45272</strain>
    </source>
</reference>
<feature type="compositionally biased region" description="Gly residues" evidence="1">
    <location>
        <begin position="285"/>
        <end position="296"/>
    </location>
</feature>
<dbReference type="Proteomes" id="UP000580861">
    <property type="component" value="Unassembled WGS sequence"/>
</dbReference>
<proteinExistence type="predicted"/>
<comment type="caution">
    <text evidence="2">The sequence shown here is derived from an EMBL/GenBank/DDBJ whole genome shotgun (WGS) entry which is preliminary data.</text>
</comment>
<protein>
    <recommendedName>
        <fullName evidence="4">DUF4145 domain-containing protein</fullName>
    </recommendedName>
</protein>
<dbReference type="RefSeq" id="WP_246480907.1">
    <property type="nucleotide sequence ID" value="NZ_JACHMX010000001.1"/>
</dbReference>
<organism evidence="2 3">
    <name type="scientific">Amycolatopsis umgeniensis</name>
    <dbReference type="NCBI Taxonomy" id="336628"/>
    <lineage>
        <taxon>Bacteria</taxon>
        <taxon>Bacillati</taxon>
        <taxon>Actinomycetota</taxon>
        <taxon>Actinomycetes</taxon>
        <taxon>Pseudonocardiales</taxon>
        <taxon>Pseudonocardiaceae</taxon>
        <taxon>Amycolatopsis</taxon>
    </lineage>
</organism>
<feature type="region of interest" description="Disordered" evidence="1">
    <location>
        <begin position="281"/>
        <end position="309"/>
    </location>
</feature>
<name>A0A841BD26_9PSEU</name>
<evidence type="ECO:0008006" key="4">
    <source>
        <dbReference type="Google" id="ProtNLM"/>
    </source>
</evidence>
<gene>
    <name evidence="2" type="ORF">HDA45_007304</name>
</gene>
<evidence type="ECO:0000256" key="1">
    <source>
        <dbReference type="SAM" id="MobiDB-lite"/>
    </source>
</evidence>
<dbReference type="EMBL" id="JACHMX010000001">
    <property type="protein sequence ID" value="MBB5857217.1"/>
    <property type="molecule type" value="Genomic_DNA"/>
</dbReference>
<evidence type="ECO:0000313" key="2">
    <source>
        <dbReference type="EMBL" id="MBB5857217.1"/>
    </source>
</evidence>
<evidence type="ECO:0000313" key="3">
    <source>
        <dbReference type="Proteomes" id="UP000580861"/>
    </source>
</evidence>
<accession>A0A841BD26</accession>
<sequence length="309" mass="35036">MDIIDEQTLVAVADLICGDGTVYYRRAADLVTFFRRAGWNEVGEYDGDSRKSWTVAHLLCRRTEPDAIEQVLKRLVDPREYQQDRESAEEVFRQLNLLLQVENLHVELDANLRPAIRPGRMATDPAPLDISRQKLQYSVDEVVTDQKLVPILDQRIAEIDKCRATGCYLAAMILLGSLVELLLLDAAENRPIPDEIWNESEAKAERVRPAKTADKLSLHSLIYVAHRLKWIDTDAYRIASVLREFRNLVHPNLERKLTGRPPDEDTVDMYWPVFIGTFNDLGRSRPGGPGAEGGGPSTDPAGPWGRRRR</sequence>
<dbReference type="AlphaFoldDB" id="A0A841BD26"/>